<dbReference type="RefSeq" id="WP_015279383.1">
    <property type="nucleotide sequence ID" value="NC_019940.1"/>
</dbReference>
<dbReference type="KEGG" id="tmb:Thimo_0366"/>
<protein>
    <submittedName>
        <fullName evidence="7">Putative threonine efflux protein</fullName>
    </submittedName>
</protein>
<proteinExistence type="predicted"/>
<evidence type="ECO:0000256" key="5">
    <source>
        <dbReference type="ARBA" id="ARBA00023136"/>
    </source>
</evidence>
<keyword evidence="5 6" id="KW-0472">Membrane</keyword>
<comment type="subcellular location">
    <subcellularLocation>
        <location evidence="1">Cell membrane</location>
        <topology evidence="1">Multi-pass membrane protein</topology>
    </subcellularLocation>
</comment>
<evidence type="ECO:0000256" key="4">
    <source>
        <dbReference type="ARBA" id="ARBA00022989"/>
    </source>
</evidence>
<keyword evidence="8" id="KW-1185">Reference proteome</keyword>
<dbReference type="GO" id="GO:0005886">
    <property type="term" value="C:plasma membrane"/>
    <property type="evidence" value="ECO:0007669"/>
    <property type="project" value="UniProtKB-SubCell"/>
</dbReference>
<feature type="transmembrane region" description="Helical" evidence="6">
    <location>
        <begin position="6"/>
        <end position="28"/>
    </location>
</feature>
<feature type="transmembrane region" description="Helical" evidence="6">
    <location>
        <begin position="112"/>
        <end position="132"/>
    </location>
</feature>
<feature type="transmembrane region" description="Helical" evidence="6">
    <location>
        <begin position="144"/>
        <end position="168"/>
    </location>
</feature>
<evidence type="ECO:0000256" key="1">
    <source>
        <dbReference type="ARBA" id="ARBA00004651"/>
    </source>
</evidence>
<accession>L0GR55</accession>
<feature type="transmembrane region" description="Helical" evidence="6">
    <location>
        <begin position="70"/>
        <end position="91"/>
    </location>
</feature>
<dbReference type="PIRSF" id="PIRSF006324">
    <property type="entry name" value="LeuE"/>
    <property type="match status" value="1"/>
</dbReference>
<dbReference type="HOGENOM" id="CLU_079569_2_3_6"/>
<gene>
    <name evidence="7" type="ORF">Thimo_0366</name>
</gene>
<dbReference type="PANTHER" id="PTHR30086">
    <property type="entry name" value="ARGININE EXPORTER PROTEIN ARGO"/>
    <property type="match status" value="1"/>
</dbReference>
<dbReference type="OrthoDB" id="9804822at2"/>
<dbReference type="Proteomes" id="UP000010816">
    <property type="component" value="Chromosome"/>
</dbReference>
<evidence type="ECO:0000256" key="3">
    <source>
        <dbReference type="ARBA" id="ARBA00022692"/>
    </source>
</evidence>
<feature type="transmembrane region" description="Helical" evidence="6">
    <location>
        <begin position="40"/>
        <end position="64"/>
    </location>
</feature>
<evidence type="ECO:0000256" key="6">
    <source>
        <dbReference type="SAM" id="Phobius"/>
    </source>
</evidence>
<dbReference type="Pfam" id="PF01810">
    <property type="entry name" value="LysE"/>
    <property type="match status" value="1"/>
</dbReference>
<dbReference type="STRING" id="765912.Thimo_0366"/>
<reference evidence="7 8" key="1">
    <citation type="submission" date="2011-09" db="EMBL/GenBank/DDBJ databases">
        <title>Complete sequence of chromosome of Thioflavicoccus mobilis 8321.</title>
        <authorList>
            <consortium name="US DOE Joint Genome Institute"/>
            <person name="Lucas S."/>
            <person name="Han J."/>
            <person name="Lapidus A."/>
            <person name="Cheng J.-F."/>
            <person name="Goodwin L."/>
            <person name="Pitluck S."/>
            <person name="Peters L."/>
            <person name="Ovchinnikova G."/>
            <person name="Lu M."/>
            <person name="Detter J.C."/>
            <person name="Han C."/>
            <person name="Tapia R."/>
            <person name="Land M."/>
            <person name="Hauser L."/>
            <person name="Kyrpides N."/>
            <person name="Ivanova N."/>
            <person name="Pagani I."/>
            <person name="Vogl K."/>
            <person name="Liu Z."/>
            <person name="Imhoff J."/>
            <person name="Thiel V."/>
            <person name="Frigaard N.-U."/>
            <person name="Bryant D."/>
            <person name="Woyke T."/>
        </authorList>
    </citation>
    <scope>NUCLEOTIDE SEQUENCE [LARGE SCALE GENOMIC DNA]</scope>
    <source>
        <strain evidence="7 8">8321</strain>
    </source>
</reference>
<dbReference type="AlphaFoldDB" id="L0GR55"/>
<organism evidence="7 8">
    <name type="scientific">Thioflavicoccus mobilis 8321</name>
    <dbReference type="NCBI Taxonomy" id="765912"/>
    <lineage>
        <taxon>Bacteria</taxon>
        <taxon>Pseudomonadati</taxon>
        <taxon>Pseudomonadota</taxon>
        <taxon>Gammaproteobacteria</taxon>
        <taxon>Chromatiales</taxon>
        <taxon>Chromatiaceae</taxon>
        <taxon>Thioflavicoccus</taxon>
    </lineage>
</organism>
<evidence type="ECO:0000313" key="7">
    <source>
        <dbReference type="EMBL" id="AGA89233.1"/>
    </source>
</evidence>
<evidence type="ECO:0000313" key="8">
    <source>
        <dbReference type="Proteomes" id="UP000010816"/>
    </source>
</evidence>
<dbReference type="eggNOG" id="COG1280">
    <property type="taxonomic scope" value="Bacteria"/>
</dbReference>
<dbReference type="InterPro" id="IPR001123">
    <property type="entry name" value="LeuE-type"/>
</dbReference>
<dbReference type="PANTHER" id="PTHR30086:SF20">
    <property type="entry name" value="ARGININE EXPORTER PROTEIN ARGO-RELATED"/>
    <property type="match status" value="1"/>
</dbReference>
<keyword evidence="2" id="KW-1003">Cell membrane</keyword>
<dbReference type="GO" id="GO:0015171">
    <property type="term" value="F:amino acid transmembrane transporter activity"/>
    <property type="evidence" value="ECO:0007669"/>
    <property type="project" value="TreeGrafter"/>
</dbReference>
<dbReference type="EMBL" id="CP003051">
    <property type="protein sequence ID" value="AGA89233.1"/>
    <property type="molecule type" value="Genomic_DNA"/>
</dbReference>
<name>L0GR55_9GAMM</name>
<keyword evidence="3 6" id="KW-0812">Transmembrane</keyword>
<evidence type="ECO:0000256" key="2">
    <source>
        <dbReference type="ARBA" id="ARBA00022475"/>
    </source>
</evidence>
<keyword evidence="4 6" id="KW-1133">Transmembrane helix</keyword>
<sequence>MNTELFLAFVAATVVICIVPGPNITLIITTATMSGVRAGLMTVLGTTAAQVIQIATVVTGLAWLLSAYSYIFDTFRILGAIYLIYLGVRAWRSANSKAAVEEVETKSLKHGFLVGLANPKSLAFLAVFIPQFVDSSLPVNPQFITLAFTYLSVAVLFDAAYAIAAGYGGKKFCTGRSRVFTKRLSGVVLAGGGLWLATLRKS</sequence>